<evidence type="ECO:0000313" key="17">
    <source>
        <dbReference type="EMBL" id="CAK7219476.1"/>
    </source>
</evidence>
<comment type="caution">
    <text evidence="17">The sequence shown here is derived from an EMBL/GenBank/DDBJ whole genome shotgun (WGS) entry which is preliminary data.</text>
</comment>
<sequence length="1284" mass="135414">MEVNASGTEETENVYGAADMDAKLGISIDMHGPPPAELGNPLLPPSLARSISLGTGTIRGAVRTARTVGRVPFYAAQYTTAVSIELSRRVLDASLGQTGRNLRAQCASMARGPGGELDVPQSEADQARMEAVVRSTSEAAQRGFNYLQVVTAAGFELAGSSVGTLMDVSEVLLMLLNNTLGSTESSRALRSIIQFLSQEFQNPATGLPGERVGVRDLLWGVCGLVYLQNVCQRQDDQMRIKEAPETVIWDVVVLDGQRVDVHESSLYGMHSGSYQPLRPQGMVDVRNDNHDQNKGVDGTDLAESLIRSQVLAAMSSDAKITVSSTTTKTVTVDITGSHPPPPISPPAGVELVELGPLRQSQGNAAESADLAQGETTYRIVFRINADSYPAAPRSPSPTSDTQDTAHRIEQVDDELSDTPMNDVGPMSTGLFSPEKPPLMTSPDKPMEDKPLPASPAAPVASPVAPATPASSKPFQQSRQPLQTLRAQPSTANQKKAPQVSVPGSGSAALKPPSIPGRGSSSQASPAAAAAARALPTTAATATATAAGSDKKASSGLRAAFKKPALGNLLHKDPPLSYSTKSTALDPSPVPSSTARKSAIGRTMSPSVTLTPPAKKTKTSSNARSGGNISTTDTTTHKMQTQMVRTPLTSGALNRHETPSLQPPTPGRDGDPSPFSGPGFSPYRGKHTIPDDLRSLASLASLASSFADSVTIHNTQQDTLRPSTAASPKGHKGHKSRANRGSIYTLHTNDSQGSLVLSSYGAGRRAFLDGTGVSATGIGIGGQHNLGGASQPLPGHTRMAGSTGRPFDMLHEVQRSGRVPGMFPPTPLAYNLQRYMRFSSAAYGHDFLRAMSITAAALCPAGNADRANKTEDVQDLHHELVAYAQHTGVSPADVVMASFIDAKGGPDVSGLTRMPLVHYITLDHASKAVVLACRGTLGFEDILADMACEYDDLYWRGRTYQVHKGVHASARRILYGGDGRVLATLRDALLKYPDYGLVLCGHSLGGAVTALLGVMLSEPRPPNTSGGGPATAAALGHYGFQTKSAPLRLLAGGMSSAMGGIGASREIPSLPPGRPVHVFAFGPPGTMTPALCKMTRGLITSLAHGNDIVPYLSLGVLHDLQAVALAFKTDKSHASAELWNRLWDKVRATLTEKVFGKATARAAGGRSPRSSSSDSDSNKLEPEDAWAYSALKTLRASMLSPKLLPPGEVLVIEMQRVLQRTSYGAGIGSGRTDTMLMVLPAQRVIFKHVCDVEARFREIKFSLAAFMDHSPGRYERALDQLVAGL</sequence>
<dbReference type="SUPFAM" id="SSF53474">
    <property type="entry name" value="alpha/beta-Hydrolases"/>
    <property type="match status" value="1"/>
</dbReference>
<feature type="compositionally biased region" description="Low complexity" evidence="15">
    <location>
        <begin position="1159"/>
        <end position="1174"/>
    </location>
</feature>
<comment type="catalytic activity">
    <reaction evidence="13">
        <text>a 1,2-diacyl-sn-glycerol + H2O = a 2-acylglycerol + a fatty acid + H(+)</text>
        <dbReference type="Rhea" id="RHEA:33275"/>
        <dbReference type="ChEBI" id="CHEBI:15377"/>
        <dbReference type="ChEBI" id="CHEBI:15378"/>
        <dbReference type="ChEBI" id="CHEBI:17389"/>
        <dbReference type="ChEBI" id="CHEBI:17815"/>
        <dbReference type="ChEBI" id="CHEBI:28868"/>
        <dbReference type="EC" id="3.1.1.116"/>
    </reaction>
    <physiologicalReaction direction="left-to-right" evidence="13">
        <dbReference type="Rhea" id="RHEA:33276"/>
    </physiologicalReaction>
</comment>
<feature type="compositionally biased region" description="Polar residues" evidence="15">
    <location>
        <begin position="636"/>
        <end position="651"/>
    </location>
</feature>
<comment type="cofactor">
    <cofactor evidence="1">
        <name>Ca(2+)</name>
        <dbReference type="ChEBI" id="CHEBI:29108"/>
    </cofactor>
</comment>
<dbReference type="PANTHER" id="PTHR45792:SF7">
    <property type="entry name" value="PUTATIVE (AFU_ORTHOLOGUE AFUA_6G02710)-RELATED"/>
    <property type="match status" value="1"/>
</dbReference>
<evidence type="ECO:0000256" key="2">
    <source>
        <dbReference type="ARBA" id="ARBA00004651"/>
    </source>
</evidence>
<dbReference type="Gene3D" id="3.40.50.1820">
    <property type="entry name" value="alpha/beta hydrolase"/>
    <property type="match status" value="1"/>
</dbReference>
<keyword evidence="6" id="KW-0479">Metal-binding</keyword>
<evidence type="ECO:0000256" key="5">
    <source>
        <dbReference type="ARBA" id="ARBA00022692"/>
    </source>
</evidence>
<feature type="compositionally biased region" description="Low complexity" evidence="15">
    <location>
        <begin position="519"/>
        <end position="547"/>
    </location>
</feature>
<keyword evidence="11" id="KW-0443">Lipid metabolism</keyword>
<evidence type="ECO:0000256" key="9">
    <source>
        <dbReference type="ARBA" id="ARBA00022963"/>
    </source>
</evidence>
<keyword evidence="9" id="KW-0442">Lipid degradation</keyword>
<keyword evidence="10" id="KW-1133">Transmembrane helix</keyword>
<feature type="compositionally biased region" description="Polar residues" evidence="15">
    <location>
        <begin position="472"/>
        <end position="495"/>
    </location>
</feature>
<feature type="domain" description="Fungal lipase-type" evidence="16">
    <location>
        <begin position="929"/>
        <end position="1020"/>
    </location>
</feature>
<feature type="region of interest" description="Disordered" evidence="15">
    <location>
        <begin position="1158"/>
        <end position="1179"/>
    </location>
</feature>
<dbReference type="EMBL" id="CAWUHB010000017">
    <property type="protein sequence ID" value="CAK7219476.1"/>
    <property type="molecule type" value="Genomic_DNA"/>
</dbReference>
<feature type="compositionally biased region" description="Low complexity" evidence="15">
    <location>
        <begin position="671"/>
        <end position="682"/>
    </location>
</feature>
<evidence type="ECO:0000256" key="3">
    <source>
        <dbReference type="ARBA" id="ARBA00022475"/>
    </source>
</evidence>
<dbReference type="CDD" id="cd00519">
    <property type="entry name" value="Lipase_3"/>
    <property type="match status" value="1"/>
</dbReference>
<feature type="compositionally biased region" description="Low complexity" evidence="15">
    <location>
        <begin position="454"/>
        <end position="471"/>
    </location>
</feature>
<feature type="region of interest" description="Disordered" evidence="15">
    <location>
        <begin position="713"/>
        <end position="738"/>
    </location>
</feature>
<evidence type="ECO:0000256" key="7">
    <source>
        <dbReference type="ARBA" id="ARBA00022801"/>
    </source>
</evidence>
<evidence type="ECO:0000256" key="13">
    <source>
        <dbReference type="ARBA" id="ARBA00024531"/>
    </source>
</evidence>
<keyword evidence="3" id="KW-1003">Cell membrane</keyword>
<gene>
    <name evidence="17" type="ORF">SCUCBS95973_003834</name>
</gene>
<keyword evidence="5" id="KW-0812">Transmembrane</keyword>
<keyword evidence="8" id="KW-0106">Calcium</keyword>
<evidence type="ECO:0000256" key="11">
    <source>
        <dbReference type="ARBA" id="ARBA00023098"/>
    </source>
</evidence>
<reference evidence="17 18" key="1">
    <citation type="submission" date="2024-01" db="EMBL/GenBank/DDBJ databases">
        <authorList>
            <person name="Allen C."/>
            <person name="Tagirdzhanova G."/>
        </authorList>
    </citation>
    <scope>NUCLEOTIDE SEQUENCE [LARGE SCALE GENOMIC DNA]</scope>
</reference>
<evidence type="ECO:0000256" key="10">
    <source>
        <dbReference type="ARBA" id="ARBA00022989"/>
    </source>
</evidence>
<protein>
    <recommendedName>
        <fullName evidence="14">sn-1-specific diacylglycerol lipase</fullName>
        <ecNumber evidence="14">3.1.1.116</ecNumber>
    </recommendedName>
</protein>
<evidence type="ECO:0000256" key="12">
    <source>
        <dbReference type="ARBA" id="ARBA00023136"/>
    </source>
</evidence>
<evidence type="ECO:0000256" key="4">
    <source>
        <dbReference type="ARBA" id="ARBA00022553"/>
    </source>
</evidence>
<keyword evidence="18" id="KW-1185">Reference proteome</keyword>
<dbReference type="Pfam" id="PF01764">
    <property type="entry name" value="Lipase_3"/>
    <property type="match status" value="1"/>
</dbReference>
<organism evidence="17 18">
    <name type="scientific">Sporothrix curviconia</name>
    <dbReference type="NCBI Taxonomy" id="1260050"/>
    <lineage>
        <taxon>Eukaryota</taxon>
        <taxon>Fungi</taxon>
        <taxon>Dikarya</taxon>
        <taxon>Ascomycota</taxon>
        <taxon>Pezizomycotina</taxon>
        <taxon>Sordariomycetes</taxon>
        <taxon>Sordariomycetidae</taxon>
        <taxon>Ophiostomatales</taxon>
        <taxon>Ophiostomataceae</taxon>
        <taxon>Sporothrix</taxon>
    </lineage>
</organism>
<accession>A0ABP0BIY7</accession>
<feature type="compositionally biased region" description="Polar residues" evidence="15">
    <location>
        <begin position="713"/>
        <end position="725"/>
    </location>
</feature>
<evidence type="ECO:0000256" key="1">
    <source>
        <dbReference type="ARBA" id="ARBA00001913"/>
    </source>
</evidence>
<name>A0ABP0BIY7_9PEZI</name>
<keyword evidence="4" id="KW-0597">Phosphoprotein</keyword>
<proteinExistence type="predicted"/>
<feature type="region of interest" description="Disordered" evidence="15">
    <location>
        <begin position="411"/>
        <end position="686"/>
    </location>
</feature>
<dbReference type="InterPro" id="IPR052214">
    <property type="entry name" value="DAG_Lipase-Related"/>
</dbReference>
<dbReference type="InterPro" id="IPR002921">
    <property type="entry name" value="Fungal_lipase-type"/>
</dbReference>
<comment type="subcellular location">
    <subcellularLocation>
        <location evidence="2">Cell membrane</location>
        <topology evidence="2">Multi-pass membrane protein</topology>
    </subcellularLocation>
</comment>
<dbReference type="Proteomes" id="UP001642405">
    <property type="component" value="Unassembled WGS sequence"/>
</dbReference>
<evidence type="ECO:0000256" key="6">
    <source>
        <dbReference type="ARBA" id="ARBA00022723"/>
    </source>
</evidence>
<dbReference type="InterPro" id="IPR029058">
    <property type="entry name" value="AB_hydrolase_fold"/>
</dbReference>
<dbReference type="PANTHER" id="PTHR45792">
    <property type="entry name" value="DIACYLGLYCEROL LIPASE HOMOLOG-RELATED"/>
    <property type="match status" value="1"/>
</dbReference>
<keyword evidence="12" id="KW-0472">Membrane</keyword>
<evidence type="ECO:0000313" key="18">
    <source>
        <dbReference type="Proteomes" id="UP001642405"/>
    </source>
</evidence>
<evidence type="ECO:0000256" key="14">
    <source>
        <dbReference type="ARBA" id="ARBA00026104"/>
    </source>
</evidence>
<feature type="compositionally biased region" description="Polar residues" evidence="15">
    <location>
        <begin position="618"/>
        <end position="629"/>
    </location>
</feature>
<keyword evidence="7" id="KW-0378">Hydrolase</keyword>
<dbReference type="EC" id="3.1.1.116" evidence="14"/>
<evidence type="ECO:0000256" key="8">
    <source>
        <dbReference type="ARBA" id="ARBA00022837"/>
    </source>
</evidence>
<feature type="compositionally biased region" description="Polar residues" evidence="15">
    <location>
        <begin position="576"/>
        <end position="595"/>
    </location>
</feature>
<feature type="compositionally biased region" description="Basic residues" evidence="15">
    <location>
        <begin position="728"/>
        <end position="737"/>
    </location>
</feature>
<evidence type="ECO:0000256" key="15">
    <source>
        <dbReference type="SAM" id="MobiDB-lite"/>
    </source>
</evidence>
<evidence type="ECO:0000259" key="16">
    <source>
        <dbReference type="Pfam" id="PF01764"/>
    </source>
</evidence>